<accession>D1QSP9</accession>
<dbReference type="STRING" id="649760.HMPREF0971_02010"/>
<feature type="transmembrane region" description="Helical" evidence="1">
    <location>
        <begin position="42"/>
        <end position="68"/>
    </location>
</feature>
<sequence>MSGTSTTMVTLLNSPMRSPLLMADCLALFFYYILYKQMEKRFTIICAAAGTFLVLLATLVFFICLYLDTAADRDRIKQNQSLLLHNGMVEISQTNTGNSHASATALTLRPSEFKDSGDTLAKVARQVGIKPSRISEAATAATTTSANITAPIWHSPDVASIATASLHPADSLVCFSWHDAWLSLSGCVSESLFQGSVSSTDTLDIIVHRIPKRFLFFRFGCKQVRMDIISRNPHTRLTYARYYQLVK</sequence>
<evidence type="ECO:0000256" key="1">
    <source>
        <dbReference type="SAM" id="Phobius"/>
    </source>
</evidence>
<evidence type="ECO:0000313" key="2">
    <source>
        <dbReference type="EMBL" id="EFB31730.1"/>
    </source>
</evidence>
<dbReference type="Pfam" id="PF20186">
    <property type="entry name" value="DUF6549"/>
    <property type="match status" value="1"/>
</dbReference>
<evidence type="ECO:0000313" key="3">
    <source>
        <dbReference type="Proteomes" id="UP000004079"/>
    </source>
</evidence>
<protein>
    <submittedName>
        <fullName evidence="2">Uncharacterized protein</fullName>
    </submittedName>
</protein>
<keyword evidence="1" id="KW-0472">Membrane</keyword>
<gene>
    <name evidence="2" type="ORF">HMPREF0971_02010</name>
</gene>
<feature type="transmembrane region" description="Helical" evidence="1">
    <location>
        <begin position="16"/>
        <end position="35"/>
    </location>
</feature>
<dbReference type="AlphaFoldDB" id="D1QSP9"/>
<dbReference type="Proteomes" id="UP000004079">
    <property type="component" value="Unassembled WGS sequence"/>
</dbReference>
<keyword evidence="1" id="KW-1133">Transmembrane helix</keyword>
<dbReference type="HOGENOM" id="CLU_098278_0_0_10"/>
<proteinExistence type="predicted"/>
<reference evidence="2 3" key="1">
    <citation type="submission" date="2009-11" db="EMBL/GenBank/DDBJ databases">
        <authorList>
            <person name="Weinstock G."/>
            <person name="Sodergren E."/>
            <person name="Clifton S."/>
            <person name="Fulton L."/>
            <person name="Fulton B."/>
            <person name="Courtney L."/>
            <person name="Fronick C."/>
            <person name="Harrison M."/>
            <person name="Strong C."/>
            <person name="Farmer C."/>
            <person name="Delahaunty K."/>
            <person name="Markovic C."/>
            <person name="Hall O."/>
            <person name="Minx P."/>
            <person name="Tomlinson C."/>
            <person name="Mitreva M."/>
            <person name="Nelson J."/>
            <person name="Hou S."/>
            <person name="Wollam A."/>
            <person name="Pepin K.H."/>
            <person name="Johnson M."/>
            <person name="Bhonagiri V."/>
            <person name="Nash W.E."/>
            <person name="Warren W."/>
            <person name="Chinwalla A."/>
            <person name="Mardis E.R."/>
            <person name="Wilson R.K."/>
        </authorList>
    </citation>
    <scope>NUCLEOTIDE SEQUENCE [LARGE SCALE GENOMIC DNA]</scope>
    <source>
        <strain evidence="2 3">F0302</strain>
    </source>
</reference>
<comment type="caution">
    <text evidence="2">The sequence shown here is derived from an EMBL/GenBank/DDBJ whole genome shotgun (WGS) entry which is preliminary data.</text>
</comment>
<organism evidence="2 3">
    <name type="scientific">Segatella oris F0302</name>
    <dbReference type="NCBI Taxonomy" id="649760"/>
    <lineage>
        <taxon>Bacteria</taxon>
        <taxon>Pseudomonadati</taxon>
        <taxon>Bacteroidota</taxon>
        <taxon>Bacteroidia</taxon>
        <taxon>Bacteroidales</taxon>
        <taxon>Prevotellaceae</taxon>
        <taxon>Segatella</taxon>
    </lineage>
</organism>
<dbReference type="InterPro" id="IPR046679">
    <property type="entry name" value="DUF6549"/>
</dbReference>
<dbReference type="EMBL" id="ACUZ02000034">
    <property type="protein sequence ID" value="EFB31730.1"/>
    <property type="molecule type" value="Genomic_DNA"/>
</dbReference>
<keyword evidence="1" id="KW-0812">Transmembrane</keyword>
<name>D1QSP9_9BACT</name>